<dbReference type="AlphaFoldDB" id="A0A8B8DGW1"/>
<feature type="domain" description="Galectin" evidence="4">
    <location>
        <begin position="92"/>
        <end position="195"/>
    </location>
</feature>
<feature type="region of interest" description="Disordered" evidence="3">
    <location>
        <begin position="1"/>
        <end position="47"/>
    </location>
</feature>
<keyword evidence="5" id="KW-1185">Reference proteome</keyword>
<proteinExistence type="predicted"/>
<dbReference type="CDD" id="cd00070">
    <property type="entry name" value="GLECT"/>
    <property type="match status" value="1"/>
</dbReference>
<protein>
    <recommendedName>
        <fullName evidence="2">Galectin</fullName>
    </recommendedName>
</protein>
<dbReference type="PANTHER" id="PTHR11346:SF147">
    <property type="entry name" value="GALECTIN"/>
    <property type="match status" value="1"/>
</dbReference>
<dbReference type="Gene3D" id="2.60.120.200">
    <property type="match status" value="1"/>
</dbReference>
<dbReference type="GeneID" id="111126530"/>
<dbReference type="Pfam" id="PF00337">
    <property type="entry name" value="Gal-bind_lectin"/>
    <property type="match status" value="1"/>
</dbReference>
<evidence type="ECO:0000313" key="6">
    <source>
        <dbReference type="RefSeq" id="XP_022326945.1"/>
    </source>
</evidence>
<dbReference type="OrthoDB" id="6251307at2759"/>
<dbReference type="RefSeq" id="XP_022326945.1">
    <property type="nucleotide sequence ID" value="XM_022471237.1"/>
</dbReference>
<evidence type="ECO:0000313" key="5">
    <source>
        <dbReference type="Proteomes" id="UP000694844"/>
    </source>
</evidence>
<dbReference type="GO" id="GO:0030246">
    <property type="term" value="F:carbohydrate binding"/>
    <property type="evidence" value="ECO:0007669"/>
    <property type="project" value="UniProtKB-UniRule"/>
</dbReference>
<sequence>MRKQRVHYLEGPEVQEFEIDDLPERWQTEEDSSPEVPTADGYPDASYPMSPVPLDSAYGYPTPGFQLNYQSPPRRHNEKKHSSNIYNPAMPFSATIPGGVVPGRTLSIEGVAGHQKFSVQLTDAFQVDIGLFFSPIITWGADSGTVVMNIRCSGSWGREEREKDAFPFKASEEFIIEITILEDRYKVRDNEDRCQ</sequence>
<evidence type="ECO:0000256" key="1">
    <source>
        <dbReference type="ARBA" id="ARBA00022734"/>
    </source>
</evidence>
<organism evidence="5 6">
    <name type="scientific">Crassostrea virginica</name>
    <name type="common">Eastern oyster</name>
    <dbReference type="NCBI Taxonomy" id="6565"/>
    <lineage>
        <taxon>Eukaryota</taxon>
        <taxon>Metazoa</taxon>
        <taxon>Spiralia</taxon>
        <taxon>Lophotrochozoa</taxon>
        <taxon>Mollusca</taxon>
        <taxon>Bivalvia</taxon>
        <taxon>Autobranchia</taxon>
        <taxon>Pteriomorphia</taxon>
        <taxon>Ostreida</taxon>
        <taxon>Ostreoidea</taxon>
        <taxon>Ostreidae</taxon>
        <taxon>Crassostrea</taxon>
    </lineage>
</organism>
<accession>A0A8B8DGW1</accession>
<evidence type="ECO:0000259" key="4">
    <source>
        <dbReference type="PROSITE" id="PS51304"/>
    </source>
</evidence>
<dbReference type="InterPro" id="IPR013320">
    <property type="entry name" value="ConA-like_dom_sf"/>
</dbReference>
<name>A0A8B8DGW1_CRAVI</name>
<dbReference type="SMART" id="SM00908">
    <property type="entry name" value="Gal-bind_lectin"/>
    <property type="match status" value="1"/>
</dbReference>
<dbReference type="SUPFAM" id="SSF49899">
    <property type="entry name" value="Concanavalin A-like lectins/glucanases"/>
    <property type="match status" value="1"/>
</dbReference>
<gene>
    <name evidence="6" type="primary">LOC111126530</name>
</gene>
<dbReference type="SMART" id="SM00276">
    <property type="entry name" value="GLECT"/>
    <property type="match status" value="1"/>
</dbReference>
<dbReference type="PROSITE" id="PS51304">
    <property type="entry name" value="GALECTIN"/>
    <property type="match status" value="1"/>
</dbReference>
<dbReference type="Proteomes" id="UP000694844">
    <property type="component" value="Chromosome 3"/>
</dbReference>
<dbReference type="InterPro" id="IPR001079">
    <property type="entry name" value="Galectin_CRD"/>
</dbReference>
<dbReference type="PANTHER" id="PTHR11346">
    <property type="entry name" value="GALECTIN"/>
    <property type="match status" value="1"/>
</dbReference>
<dbReference type="InterPro" id="IPR044156">
    <property type="entry name" value="Galectin-like"/>
</dbReference>
<reference evidence="6" key="1">
    <citation type="submission" date="2025-08" db="UniProtKB">
        <authorList>
            <consortium name="RefSeq"/>
        </authorList>
    </citation>
    <scope>IDENTIFICATION</scope>
    <source>
        <tissue evidence="6">Whole sample</tissue>
    </source>
</reference>
<evidence type="ECO:0000256" key="3">
    <source>
        <dbReference type="SAM" id="MobiDB-lite"/>
    </source>
</evidence>
<evidence type="ECO:0000256" key="2">
    <source>
        <dbReference type="RuleBase" id="RU102079"/>
    </source>
</evidence>
<keyword evidence="1 2" id="KW-0430">Lectin</keyword>